<dbReference type="InterPro" id="IPR006900">
    <property type="entry name" value="Sec23/24_helical_dom"/>
</dbReference>
<dbReference type="Pfam" id="PF00626">
    <property type="entry name" value="Gelsolin"/>
    <property type="match status" value="1"/>
</dbReference>
<keyword evidence="4 14" id="KW-0813">Transport</keyword>
<dbReference type="InterPro" id="IPR036465">
    <property type="entry name" value="vWFA_dom_sf"/>
</dbReference>
<dbReference type="InterPro" id="IPR036175">
    <property type="entry name" value="Sec23/24_helical_dom_sf"/>
</dbReference>
<feature type="domain" description="Sec23/Sec24 trunk" evidence="17">
    <location>
        <begin position="119"/>
        <end position="380"/>
    </location>
</feature>
<keyword evidence="8 14" id="KW-0931">ER-Golgi transport</keyword>
<keyword evidence="12 14" id="KW-0968">Cytoplasmic vesicle</keyword>
<dbReference type="GO" id="GO:0005789">
    <property type="term" value="C:endoplasmic reticulum membrane"/>
    <property type="evidence" value="ECO:0007669"/>
    <property type="project" value="UniProtKB-SubCell"/>
</dbReference>
<dbReference type="InterPro" id="IPR029006">
    <property type="entry name" value="ADF-H/Gelsolin-like_dom_sf"/>
</dbReference>
<comment type="subcellular location">
    <subcellularLocation>
        <location evidence="14">Cytoplasmic vesicle</location>
        <location evidence="14">COPII-coated vesicle membrane</location>
        <topology evidence="14">Peripheral membrane protein</topology>
        <orientation evidence="14">Cytoplasmic side</orientation>
    </subcellularLocation>
    <subcellularLocation>
        <location evidence="14">Endoplasmic reticulum membrane</location>
        <topology evidence="14">Peripheral membrane protein</topology>
        <orientation evidence="14">Cytoplasmic side</orientation>
    </subcellularLocation>
    <subcellularLocation>
        <location evidence="1">Golgi apparatus membrane</location>
        <topology evidence="1">Peripheral membrane protein</topology>
        <orientation evidence="1">Cytoplasmic side</orientation>
    </subcellularLocation>
</comment>
<keyword evidence="14" id="KW-0963">Cytoplasm</keyword>
<gene>
    <name evidence="20" type="ORF">WJX73_010038</name>
</gene>
<dbReference type="Pfam" id="PF08033">
    <property type="entry name" value="Sec23_BS"/>
    <property type="match status" value="1"/>
</dbReference>
<evidence type="ECO:0000313" key="21">
    <source>
        <dbReference type="Proteomes" id="UP001465755"/>
    </source>
</evidence>
<dbReference type="FunFam" id="2.30.30.380:FF:000001">
    <property type="entry name" value="Protein transport protein SEC23"/>
    <property type="match status" value="1"/>
</dbReference>
<organism evidence="20 21">
    <name type="scientific">Symbiochloris irregularis</name>
    <dbReference type="NCBI Taxonomy" id="706552"/>
    <lineage>
        <taxon>Eukaryota</taxon>
        <taxon>Viridiplantae</taxon>
        <taxon>Chlorophyta</taxon>
        <taxon>core chlorophytes</taxon>
        <taxon>Trebouxiophyceae</taxon>
        <taxon>Trebouxiales</taxon>
        <taxon>Trebouxiaceae</taxon>
        <taxon>Symbiochloris</taxon>
    </lineage>
</organism>
<feature type="domain" description="Sec23/Sec24 beta-sandwich" evidence="19">
    <location>
        <begin position="391"/>
        <end position="497"/>
    </location>
</feature>
<name>A0AAW1NNT7_9CHLO</name>
<evidence type="ECO:0000256" key="12">
    <source>
        <dbReference type="ARBA" id="ARBA00023329"/>
    </source>
</evidence>
<accession>A0AAW1NNT7</accession>
<evidence type="ECO:0000256" key="14">
    <source>
        <dbReference type="RuleBase" id="RU365030"/>
    </source>
</evidence>
<sequence length="758" mass="82533">MDLVQQEAYEGLRLSWNAWPCNRLEAQRLVVPIVAILTPLKEIENLPVLPYEPVRCKNCACILNGFCQPDFQSHLWHCPFCRTRNAFPPDYSQINESMLPAELYPELLSVEYTLNTPVPQPPTFLLVIDTSLPPQELQDMKIAIKHLITLLPEYALVGLVSYGMHVCVHELGYQALPKSYLLDGQRELSAADVRTLLNLGGVGQPRPSTGGQAPGIGRFLLPLSDCEFALESAVDDLLADEVFLAPTERPGRATGAAVGAAVGLLESCIPGSGGRVMAFVGGPCTRGPGTVVGVSKAEAIRTHKDFLKDDIQHYKKAVKYYDQLADRLTTAGHCLDVFACSLDQVGLAEMHPAAAASGGVMVMAETFSHNLLRQSLARMFEKDAQGLPDMAWQASLDVLTPPEVKIQGATGPVASLNKRTKASVSDQDVGIGGTTAWRLCTLTKHTAVAIFFEVCAAAGQSHGSAAGSLFVLQFATQYQHPSGQQRLRVVTVGRQWVDKDSPHLGLSFDQEAAAVGLARQALTKCSTDEVADVLRWLDRALVRLAARFGEYTKDQADTFTMPQHLALFPQFLFHLRRSQFLQVFNNTPDETAFFRLMLEREGVTNSLTMIQPTLFAYPMNEPPYPVLLDVASLKPDVVLLLDSWFLVVVQYGSTIAAWAKAGYQDQPGYESFRDLLAAPLAEAKSLAAARIPVPRVVECDQGGSQARFLLAKLNPSATHDTPTSLANPQGAGPSEIILTDDVSLHVFQQHLAKLAVAA</sequence>
<protein>
    <recommendedName>
        <fullName evidence="3 14">Protein transport protein SEC23</fullName>
    </recommendedName>
</protein>
<evidence type="ECO:0000256" key="11">
    <source>
        <dbReference type="ARBA" id="ARBA00023136"/>
    </source>
</evidence>
<comment type="caution">
    <text evidence="20">The sequence shown here is derived from an EMBL/GenBank/DDBJ whole genome shotgun (WGS) entry which is preliminary data.</text>
</comment>
<dbReference type="SUPFAM" id="SSF82919">
    <property type="entry name" value="Zn-finger domain of Sec23/24"/>
    <property type="match status" value="1"/>
</dbReference>
<evidence type="ECO:0000256" key="8">
    <source>
        <dbReference type="ARBA" id="ARBA00022892"/>
    </source>
</evidence>
<dbReference type="GO" id="GO:0005096">
    <property type="term" value="F:GTPase activator activity"/>
    <property type="evidence" value="ECO:0007669"/>
    <property type="project" value="TreeGrafter"/>
</dbReference>
<evidence type="ECO:0000256" key="9">
    <source>
        <dbReference type="ARBA" id="ARBA00022927"/>
    </source>
</evidence>
<dbReference type="EMBL" id="JALJOQ010000211">
    <property type="protein sequence ID" value="KAK9789239.1"/>
    <property type="molecule type" value="Genomic_DNA"/>
</dbReference>
<dbReference type="Gene3D" id="3.40.20.10">
    <property type="entry name" value="Severin"/>
    <property type="match status" value="1"/>
</dbReference>
<comment type="similarity">
    <text evidence="2 14">Belongs to the SEC23/SEC24 family. SEC23 subfamily.</text>
</comment>
<feature type="domain" description="Zinc finger Sec23/Sec24-type" evidence="16">
    <location>
        <begin position="53"/>
        <end position="91"/>
    </location>
</feature>
<evidence type="ECO:0000256" key="4">
    <source>
        <dbReference type="ARBA" id="ARBA00022448"/>
    </source>
</evidence>
<feature type="domain" description="Sec23/Sec24 helical" evidence="18">
    <location>
        <begin position="509"/>
        <end position="607"/>
    </location>
</feature>
<dbReference type="SUPFAM" id="SSF53300">
    <property type="entry name" value="vWA-like"/>
    <property type="match status" value="1"/>
</dbReference>
<dbReference type="Pfam" id="PF04810">
    <property type="entry name" value="zf-Sec23_Sec24"/>
    <property type="match status" value="1"/>
</dbReference>
<dbReference type="InterPro" id="IPR036180">
    <property type="entry name" value="Gelsolin-like_dom_sf"/>
</dbReference>
<dbReference type="SUPFAM" id="SSF82754">
    <property type="entry name" value="C-terminal, gelsolin-like domain of Sec23/24"/>
    <property type="match status" value="1"/>
</dbReference>
<dbReference type="Gene3D" id="3.40.50.410">
    <property type="entry name" value="von Willebrand factor, type A domain"/>
    <property type="match status" value="1"/>
</dbReference>
<dbReference type="GO" id="GO:0006886">
    <property type="term" value="P:intracellular protein transport"/>
    <property type="evidence" value="ECO:0007669"/>
    <property type="project" value="InterPro"/>
</dbReference>
<keyword evidence="6 14" id="KW-0256">Endoplasmic reticulum</keyword>
<dbReference type="InterPro" id="IPR012990">
    <property type="entry name" value="Beta-sandwich_Sec23_24"/>
</dbReference>
<dbReference type="Gene3D" id="2.30.30.380">
    <property type="entry name" value="Zn-finger domain of Sec23/24"/>
    <property type="match status" value="1"/>
</dbReference>
<dbReference type="Pfam" id="PF04815">
    <property type="entry name" value="Sec23_helical"/>
    <property type="match status" value="1"/>
</dbReference>
<dbReference type="InterPro" id="IPR007123">
    <property type="entry name" value="Gelsolin-like_dom"/>
</dbReference>
<proteinExistence type="inferred from homology"/>
<keyword evidence="10" id="KW-0333">Golgi apparatus</keyword>
<dbReference type="PANTHER" id="PTHR11141">
    <property type="entry name" value="PROTEIN TRANSPORT PROTEIN SEC23"/>
    <property type="match status" value="1"/>
</dbReference>
<dbReference type="InterPro" id="IPR037364">
    <property type="entry name" value="Sec23"/>
</dbReference>
<dbReference type="FunFam" id="3.40.20.10:FF:000041">
    <property type="entry name" value="Protein transport protein SEC23"/>
    <property type="match status" value="1"/>
</dbReference>
<dbReference type="InterPro" id="IPR036174">
    <property type="entry name" value="Znf_Sec23_Sec24_sf"/>
</dbReference>
<dbReference type="InterPro" id="IPR006895">
    <property type="entry name" value="Znf_Sec23_Sec24"/>
</dbReference>
<evidence type="ECO:0000313" key="20">
    <source>
        <dbReference type="EMBL" id="KAK9789239.1"/>
    </source>
</evidence>
<evidence type="ECO:0000256" key="7">
    <source>
        <dbReference type="ARBA" id="ARBA00022833"/>
    </source>
</evidence>
<dbReference type="GO" id="GO:0070971">
    <property type="term" value="C:endoplasmic reticulum exit site"/>
    <property type="evidence" value="ECO:0007669"/>
    <property type="project" value="TreeGrafter"/>
</dbReference>
<feature type="domain" description="Gelsolin-like" evidence="15">
    <location>
        <begin position="621"/>
        <end position="709"/>
    </location>
</feature>
<keyword evidence="11 14" id="KW-0472">Membrane</keyword>
<dbReference type="Pfam" id="PF04811">
    <property type="entry name" value="Sec23_trunk"/>
    <property type="match status" value="1"/>
</dbReference>
<evidence type="ECO:0000256" key="13">
    <source>
        <dbReference type="ARBA" id="ARBA00025471"/>
    </source>
</evidence>
<dbReference type="FunFam" id="3.40.50.410:FF:000043">
    <property type="entry name" value="Protein transport protein SEC23"/>
    <property type="match status" value="1"/>
</dbReference>
<keyword evidence="5 14" id="KW-0479">Metal-binding</keyword>
<dbReference type="GO" id="GO:0090110">
    <property type="term" value="P:COPII-coated vesicle cargo loading"/>
    <property type="evidence" value="ECO:0007669"/>
    <property type="project" value="TreeGrafter"/>
</dbReference>
<dbReference type="Proteomes" id="UP001465755">
    <property type="component" value="Unassembled WGS sequence"/>
</dbReference>
<evidence type="ECO:0000259" key="19">
    <source>
        <dbReference type="Pfam" id="PF08033"/>
    </source>
</evidence>
<evidence type="ECO:0000256" key="3">
    <source>
        <dbReference type="ARBA" id="ARBA00021212"/>
    </source>
</evidence>
<evidence type="ECO:0000256" key="1">
    <source>
        <dbReference type="ARBA" id="ARBA00004255"/>
    </source>
</evidence>
<dbReference type="Gene3D" id="2.60.40.1670">
    <property type="entry name" value="beta-sandwich domain of Sec23/24"/>
    <property type="match status" value="1"/>
</dbReference>
<dbReference type="PANTHER" id="PTHR11141:SF22">
    <property type="entry name" value="PROTEIN TRANSPORT PROTEIN SEC23 G"/>
    <property type="match status" value="1"/>
</dbReference>
<comment type="function">
    <text evidence="13 14">Component of the coat protein complex II (COPII) which promotes the formation of transport vesicles from the endoplasmic reticulum (ER). The coat has two main functions, the physical deformation of the endoplasmic reticulum membrane into vesicles and the selection of cargo molecules.</text>
</comment>
<dbReference type="AlphaFoldDB" id="A0AAW1NNT7"/>
<evidence type="ECO:0000259" key="15">
    <source>
        <dbReference type="Pfam" id="PF00626"/>
    </source>
</evidence>
<dbReference type="SUPFAM" id="SSF81811">
    <property type="entry name" value="Helical domain of Sec23/24"/>
    <property type="match status" value="1"/>
</dbReference>
<dbReference type="InterPro" id="IPR006896">
    <property type="entry name" value="Sec23/24_trunk_dom"/>
</dbReference>
<evidence type="ECO:0000256" key="5">
    <source>
        <dbReference type="ARBA" id="ARBA00022723"/>
    </source>
</evidence>
<evidence type="ECO:0000259" key="18">
    <source>
        <dbReference type="Pfam" id="PF04815"/>
    </source>
</evidence>
<evidence type="ECO:0000256" key="10">
    <source>
        <dbReference type="ARBA" id="ARBA00023034"/>
    </source>
</evidence>
<dbReference type="GO" id="GO:0000139">
    <property type="term" value="C:Golgi membrane"/>
    <property type="evidence" value="ECO:0007669"/>
    <property type="project" value="UniProtKB-SubCell"/>
</dbReference>
<keyword evidence="9 14" id="KW-0653">Protein transport</keyword>
<evidence type="ECO:0000256" key="6">
    <source>
        <dbReference type="ARBA" id="ARBA00022824"/>
    </source>
</evidence>
<dbReference type="SUPFAM" id="SSF81995">
    <property type="entry name" value="beta-sandwich domain of Sec23/24"/>
    <property type="match status" value="1"/>
</dbReference>
<reference evidence="20 21" key="1">
    <citation type="journal article" date="2024" name="Nat. Commun.">
        <title>Phylogenomics reveals the evolutionary origins of lichenization in chlorophyte algae.</title>
        <authorList>
            <person name="Puginier C."/>
            <person name="Libourel C."/>
            <person name="Otte J."/>
            <person name="Skaloud P."/>
            <person name="Haon M."/>
            <person name="Grisel S."/>
            <person name="Petersen M."/>
            <person name="Berrin J.G."/>
            <person name="Delaux P.M."/>
            <person name="Dal Grande F."/>
            <person name="Keller J."/>
        </authorList>
    </citation>
    <scope>NUCLEOTIDE SEQUENCE [LARGE SCALE GENOMIC DNA]</scope>
    <source>
        <strain evidence="20 21">SAG 2036</strain>
    </source>
</reference>
<dbReference type="Gene3D" id="1.20.120.730">
    <property type="entry name" value="Sec23/Sec24 helical domain"/>
    <property type="match status" value="1"/>
</dbReference>
<keyword evidence="7 14" id="KW-0862">Zinc</keyword>
<dbReference type="GO" id="GO:0008270">
    <property type="term" value="F:zinc ion binding"/>
    <property type="evidence" value="ECO:0007669"/>
    <property type="project" value="InterPro"/>
</dbReference>
<evidence type="ECO:0000259" key="16">
    <source>
        <dbReference type="Pfam" id="PF04810"/>
    </source>
</evidence>
<evidence type="ECO:0000256" key="2">
    <source>
        <dbReference type="ARBA" id="ARBA00009210"/>
    </source>
</evidence>
<keyword evidence="21" id="KW-1185">Reference proteome</keyword>
<evidence type="ECO:0000259" key="17">
    <source>
        <dbReference type="Pfam" id="PF04811"/>
    </source>
</evidence>
<dbReference type="GO" id="GO:0030127">
    <property type="term" value="C:COPII vesicle coat"/>
    <property type="evidence" value="ECO:0007669"/>
    <property type="project" value="InterPro"/>
</dbReference>